<organism evidence="2 3">
    <name type="scientific">Actinacidiphila reveromycinica</name>
    <dbReference type="NCBI Taxonomy" id="659352"/>
    <lineage>
        <taxon>Bacteria</taxon>
        <taxon>Bacillati</taxon>
        <taxon>Actinomycetota</taxon>
        <taxon>Actinomycetes</taxon>
        <taxon>Kitasatosporales</taxon>
        <taxon>Streptomycetaceae</taxon>
        <taxon>Actinacidiphila</taxon>
    </lineage>
</organism>
<dbReference type="Proteomes" id="UP000595703">
    <property type="component" value="Chromosome"/>
</dbReference>
<dbReference type="Pfam" id="PF17258">
    <property type="entry name" value="DUF5324"/>
    <property type="match status" value="1"/>
</dbReference>
<gene>
    <name evidence="2" type="ORF">RVR_5057</name>
</gene>
<reference evidence="2 3" key="4">
    <citation type="journal article" date="2020" name="Sci. Rep.">
        <title>beta-carboline chemical signals induce reveromycin production through a LuxR family regulator in Streptomyces sp. SN-593.</title>
        <authorList>
            <person name="Panthee S."/>
            <person name="Kito N."/>
            <person name="Hayashi T."/>
            <person name="Shimizu T."/>
            <person name="Ishikawa J."/>
            <person name="Hamamoto H."/>
            <person name="Osada H."/>
            <person name="Takahashi S."/>
        </authorList>
    </citation>
    <scope>NUCLEOTIDE SEQUENCE [LARGE SCALE GENOMIC DNA]</scope>
    <source>
        <strain evidence="2 3">SN-593</strain>
    </source>
</reference>
<reference evidence="2 3" key="2">
    <citation type="journal article" date="2011" name="J. Antibiot.">
        <title>Furaquinocins I and J: novel polyketide isoprenoid hybrid compounds from Streptomyces reveromyceticus SN-593.</title>
        <authorList>
            <person name="Panthee S."/>
            <person name="Takahashi S."/>
            <person name="Takagi H."/>
            <person name="Nogawa T."/>
            <person name="Oowada E."/>
            <person name="Uramoto M."/>
            <person name="Osada H."/>
        </authorList>
    </citation>
    <scope>NUCLEOTIDE SEQUENCE [LARGE SCALE GENOMIC DNA]</scope>
    <source>
        <strain evidence="2 3">SN-593</strain>
    </source>
</reference>
<dbReference type="AlphaFoldDB" id="A0A7U3UTT2"/>
<dbReference type="RefSeq" id="WP_202234841.1">
    <property type="nucleotide sequence ID" value="NZ_AP018365.1"/>
</dbReference>
<proteinExistence type="predicted"/>
<evidence type="ECO:0000256" key="1">
    <source>
        <dbReference type="SAM" id="MobiDB-lite"/>
    </source>
</evidence>
<sequence length="272" mass="28572">MTRIDSVRHAADVTKDSVRHAAEVAAPYASTAKENAVVYGRQYGRQAGVYGRQAGTVARQQYEARLAPRVDQAREQVWAAVPPKAANAVENAARRTAESAKAATDYTAPKVGTAVAATRSAAGPAKDEVVLRGGAALQALRGHVSATDIDRLVQRRMRRAKAGRTARDVVLVAVCAGAALAAWKWWNRQNNPEWLVEPSEPTDVGDRASMNGSATLTVVDPLDGGSVNGSAAGATGTIDQVDGSPGAGDLDDEVRAKQAEADRKREEGEGGH</sequence>
<reference evidence="2 3" key="3">
    <citation type="journal article" date="2011" name="Nat. Chem. Biol.">
        <title>Reveromycin A biosynthesis uses RevG and RevJ for stereospecific spiroacetal formation.</title>
        <authorList>
            <person name="Takahashi S."/>
            <person name="Toyoda A."/>
            <person name="Sekiyama Y."/>
            <person name="Takagi H."/>
            <person name="Nogawa T."/>
            <person name="Uramoto M."/>
            <person name="Suzuki R."/>
            <person name="Koshino H."/>
            <person name="Kumano T."/>
            <person name="Panthee S."/>
            <person name="Dairi T."/>
            <person name="Ishikawa J."/>
            <person name="Ikeda H."/>
            <person name="Sakaki Y."/>
            <person name="Osada H."/>
        </authorList>
    </citation>
    <scope>NUCLEOTIDE SEQUENCE [LARGE SCALE GENOMIC DNA]</scope>
    <source>
        <strain evidence="2 3">SN-593</strain>
    </source>
</reference>
<evidence type="ECO:0000313" key="2">
    <source>
        <dbReference type="EMBL" id="BBA98747.1"/>
    </source>
</evidence>
<dbReference type="EMBL" id="AP018365">
    <property type="protein sequence ID" value="BBA98747.1"/>
    <property type="molecule type" value="Genomic_DNA"/>
</dbReference>
<evidence type="ECO:0000313" key="3">
    <source>
        <dbReference type="Proteomes" id="UP000595703"/>
    </source>
</evidence>
<keyword evidence="3" id="KW-1185">Reference proteome</keyword>
<accession>A0A7U3UTT2</accession>
<feature type="compositionally biased region" description="Basic and acidic residues" evidence="1">
    <location>
        <begin position="253"/>
        <end position="272"/>
    </location>
</feature>
<dbReference type="InterPro" id="IPR035214">
    <property type="entry name" value="DUF5324"/>
</dbReference>
<feature type="region of interest" description="Disordered" evidence="1">
    <location>
        <begin position="222"/>
        <end position="272"/>
    </location>
</feature>
<reference evidence="2 3" key="1">
    <citation type="journal article" date="2010" name="J. Bacteriol.">
        <title>Biochemical characterization of a novel indole prenyltransferase from Streptomyces sp. SN-593.</title>
        <authorList>
            <person name="Takahashi S."/>
            <person name="Takagi H."/>
            <person name="Toyoda A."/>
            <person name="Uramoto M."/>
            <person name="Nogawa T."/>
            <person name="Ueki M."/>
            <person name="Sakaki Y."/>
            <person name="Osada H."/>
        </authorList>
    </citation>
    <scope>NUCLEOTIDE SEQUENCE [LARGE SCALE GENOMIC DNA]</scope>
    <source>
        <strain evidence="2 3">SN-593</strain>
    </source>
</reference>
<name>A0A7U3UTT2_9ACTN</name>
<protein>
    <submittedName>
        <fullName evidence="2">Putative regulatory protein</fullName>
    </submittedName>
</protein>
<dbReference type="KEGG" id="arev:RVR_5057"/>